<keyword evidence="2" id="KW-1185">Reference proteome</keyword>
<dbReference type="AlphaFoldDB" id="A0A5C3KSW4"/>
<protein>
    <submittedName>
        <fullName evidence="1">Uncharacterized protein</fullName>
    </submittedName>
</protein>
<sequence length="146" mass="16554">MEAILDPRWCGQSLRWTSSSGCLIRLWGAELGACFLLCFRPPCRTSSAPMVVWPWTSRSPTTLRSTITTSAIWRQNFDTSEAYGVGFWTYALASRKSSRRATKKRKKKKTYNVACDARTTSRDPASPLILVSRRGFVMAEFDTDWA</sequence>
<name>A0A5C3KSW4_COPMA</name>
<gene>
    <name evidence="1" type="ORF">FA15DRAFT_460464</name>
</gene>
<evidence type="ECO:0000313" key="1">
    <source>
        <dbReference type="EMBL" id="TFK23536.1"/>
    </source>
</evidence>
<accession>A0A5C3KSW4</accession>
<dbReference type="EMBL" id="ML210216">
    <property type="protein sequence ID" value="TFK23536.1"/>
    <property type="molecule type" value="Genomic_DNA"/>
</dbReference>
<proteinExistence type="predicted"/>
<reference evidence="1 2" key="1">
    <citation type="journal article" date="2019" name="Nat. Ecol. Evol.">
        <title>Megaphylogeny resolves global patterns of mushroom evolution.</title>
        <authorList>
            <person name="Varga T."/>
            <person name="Krizsan K."/>
            <person name="Foldi C."/>
            <person name="Dima B."/>
            <person name="Sanchez-Garcia M."/>
            <person name="Sanchez-Ramirez S."/>
            <person name="Szollosi G.J."/>
            <person name="Szarkandi J.G."/>
            <person name="Papp V."/>
            <person name="Albert L."/>
            <person name="Andreopoulos W."/>
            <person name="Angelini C."/>
            <person name="Antonin V."/>
            <person name="Barry K.W."/>
            <person name="Bougher N.L."/>
            <person name="Buchanan P."/>
            <person name="Buyck B."/>
            <person name="Bense V."/>
            <person name="Catcheside P."/>
            <person name="Chovatia M."/>
            <person name="Cooper J."/>
            <person name="Damon W."/>
            <person name="Desjardin D."/>
            <person name="Finy P."/>
            <person name="Geml J."/>
            <person name="Haridas S."/>
            <person name="Hughes K."/>
            <person name="Justo A."/>
            <person name="Karasinski D."/>
            <person name="Kautmanova I."/>
            <person name="Kiss B."/>
            <person name="Kocsube S."/>
            <person name="Kotiranta H."/>
            <person name="LaButti K.M."/>
            <person name="Lechner B.E."/>
            <person name="Liimatainen K."/>
            <person name="Lipzen A."/>
            <person name="Lukacs Z."/>
            <person name="Mihaltcheva S."/>
            <person name="Morgado L.N."/>
            <person name="Niskanen T."/>
            <person name="Noordeloos M.E."/>
            <person name="Ohm R.A."/>
            <person name="Ortiz-Santana B."/>
            <person name="Ovrebo C."/>
            <person name="Racz N."/>
            <person name="Riley R."/>
            <person name="Savchenko A."/>
            <person name="Shiryaev A."/>
            <person name="Soop K."/>
            <person name="Spirin V."/>
            <person name="Szebenyi C."/>
            <person name="Tomsovsky M."/>
            <person name="Tulloss R.E."/>
            <person name="Uehling J."/>
            <person name="Grigoriev I.V."/>
            <person name="Vagvolgyi C."/>
            <person name="Papp T."/>
            <person name="Martin F.M."/>
            <person name="Miettinen O."/>
            <person name="Hibbett D.S."/>
            <person name="Nagy L.G."/>
        </authorList>
    </citation>
    <scope>NUCLEOTIDE SEQUENCE [LARGE SCALE GENOMIC DNA]</scope>
    <source>
        <strain evidence="1 2">CBS 121175</strain>
    </source>
</reference>
<organism evidence="1 2">
    <name type="scientific">Coprinopsis marcescibilis</name>
    <name type="common">Agaric fungus</name>
    <name type="synonym">Psathyrella marcescibilis</name>
    <dbReference type="NCBI Taxonomy" id="230819"/>
    <lineage>
        <taxon>Eukaryota</taxon>
        <taxon>Fungi</taxon>
        <taxon>Dikarya</taxon>
        <taxon>Basidiomycota</taxon>
        <taxon>Agaricomycotina</taxon>
        <taxon>Agaricomycetes</taxon>
        <taxon>Agaricomycetidae</taxon>
        <taxon>Agaricales</taxon>
        <taxon>Agaricineae</taxon>
        <taxon>Psathyrellaceae</taxon>
        <taxon>Coprinopsis</taxon>
    </lineage>
</organism>
<evidence type="ECO:0000313" key="2">
    <source>
        <dbReference type="Proteomes" id="UP000307440"/>
    </source>
</evidence>
<dbReference type="Proteomes" id="UP000307440">
    <property type="component" value="Unassembled WGS sequence"/>
</dbReference>